<feature type="repeat" description="RCC1" evidence="2">
    <location>
        <begin position="54"/>
        <end position="103"/>
    </location>
</feature>
<protein>
    <recommendedName>
        <fullName evidence="3">RCC1-like domain-containing protein</fullName>
    </recommendedName>
</protein>
<evidence type="ECO:0000313" key="5">
    <source>
        <dbReference type="Proteomes" id="UP000663828"/>
    </source>
</evidence>
<keyword evidence="5" id="KW-1185">Reference proteome</keyword>
<feature type="repeat" description="RCC1" evidence="2">
    <location>
        <begin position="104"/>
        <end position="154"/>
    </location>
</feature>
<evidence type="ECO:0000256" key="2">
    <source>
        <dbReference type="PROSITE-ProRule" id="PRU00235"/>
    </source>
</evidence>
<feature type="domain" description="RCC1-like" evidence="3">
    <location>
        <begin position="2"/>
        <end position="248"/>
    </location>
</feature>
<keyword evidence="1" id="KW-0677">Repeat</keyword>
<accession>A0A816DQM1</accession>
<feature type="non-terminal residue" evidence="4">
    <location>
        <position position="1"/>
    </location>
</feature>
<feature type="repeat" description="RCC1" evidence="2">
    <location>
        <begin position="207"/>
        <end position="249"/>
    </location>
</feature>
<dbReference type="PANTHER" id="PTHR22872">
    <property type="entry name" value="BTK-BINDING PROTEIN-RELATED"/>
    <property type="match status" value="1"/>
</dbReference>
<dbReference type="AlphaFoldDB" id="A0A816DQM1"/>
<dbReference type="Proteomes" id="UP000663828">
    <property type="component" value="Unassembled WGS sequence"/>
</dbReference>
<gene>
    <name evidence="4" type="ORF">XAT740_LOCUS52992</name>
</gene>
<dbReference type="EMBL" id="CAJNOR010008915">
    <property type="protein sequence ID" value="CAF1639079.1"/>
    <property type="molecule type" value="Genomic_DNA"/>
</dbReference>
<organism evidence="4 5">
    <name type="scientific">Adineta ricciae</name>
    <name type="common">Rotifer</name>
    <dbReference type="NCBI Taxonomy" id="249248"/>
    <lineage>
        <taxon>Eukaryota</taxon>
        <taxon>Metazoa</taxon>
        <taxon>Spiralia</taxon>
        <taxon>Gnathifera</taxon>
        <taxon>Rotifera</taxon>
        <taxon>Eurotatoria</taxon>
        <taxon>Bdelloidea</taxon>
        <taxon>Adinetida</taxon>
        <taxon>Adinetidae</taxon>
        <taxon>Adineta</taxon>
    </lineage>
</organism>
<sequence length="249" mass="26632">MLGWGINLHGQLGLGPAAVTSFIPTPQRIPFFNDHPCIQVACSLTHSLFLLADEYVYSAGNNEYSQLGREGRTSVPEKVILPQDEKVVQIACGQHFSICLTKNGKIVVWGSISGRVTNDDGLFYQKPEYLGGFVGKRIIQIAAGYTHVLGLTDDGTVYATGLNAHGQLGLGNTDDCVRANPIGCLRGSPIIFIACGAYHSLIISKSGTIFACGLNESGQLGLGDTDSRVWPTNIKALQQQKVTYGSCGE</sequence>
<dbReference type="PRINTS" id="PR00633">
    <property type="entry name" value="RCCNDNSATION"/>
</dbReference>
<dbReference type="InterPro" id="IPR051625">
    <property type="entry name" value="Signaling_Regulatory_Domain"/>
</dbReference>
<dbReference type="Pfam" id="PF25390">
    <property type="entry name" value="WD40_RLD"/>
    <property type="match status" value="1"/>
</dbReference>
<proteinExistence type="predicted"/>
<feature type="repeat" description="RCC1" evidence="2">
    <location>
        <begin position="1"/>
        <end position="53"/>
    </location>
</feature>
<evidence type="ECO:0000313" key="4">
    <source>
        <dbReference type="EMBL" id="CAF1639079.1"/>
    </source>
</evidence>
<dbReference type="InterPro" id="IPR009091">
    <property type="entry name" value="RCC1/BLIP-II"/>
</dbReference>
<dbReference type="SUPFAM" id="SSF50985">
    <property type="entry name" value="RCC1/BLIP-II"/>
    <property type="match status" value="1"/>
</dbReference>
<dbReference type="Gene3D" id="2.130.10.30">
    <property type="entry name" value="Regulator of chromosome condensation 1/beta-lactamase-inhibitor protein II"/>
    <property type="match status" value="2"/>
</dbReference>
<name>A0A816DQM1_ADIRI</name>
<evidence type="ECO:0000259" key="3">
    <source>
        <dbReference type="Pfam" id="PF25390"/>
    </source>
</evidence>
<dbReference type="InterPro" id="IPR000408">
    <property type="entry name" value="Reg_chr_condens"/>
</dbReference>
<reference evidence="4" key="1">
    <citation type="submission" date="2021-02" db="EMBL/GenBank/DDBJ databases">
        <authorList>
            <person name="Nowell W R."/>
        </authorList>
    </citation>
    <scope>NUCLEOTIDE SEQUENCE</scope>
</reference>
<dbReference type="PROSITE" id="PS50012">
    <property type="entry name" value="RCC1_3"/>
    <property type="match status" value="5"/>
</dbReference>
<comment type="caution">
    <text evidence="4">The sequence shown here is derived from an EMBL/GenBank/DDBJ whole genome shotgun (WGS) entry which is preliminary data.</text>
</comment>
<feature type="repeat" description="RCC1" evidence="2">
    <location>
        <begin position="155"/>
        <end position="206"/>
    </location>
</feature>
<evidence type="ECO:0000256" key="1">
    <source>
        <dbReference type="ARBA" id="ARBA00022737"/>
    </source>
</evidence>
<dbReference type="InterPro" id="IPR058923">
    <property type="entry name" value="RCC1-like_dom"/>
</dbReference>